<name>A0A8K0IU35_COCNU</name>
<dbReference type="PANTHER" id="PTHR34576">
    <property type="entry name" value="MEMBRANE-ASSOCIATED KINASE REGULATOR 6-RELATED"/>
    <property type="match status" value="1"/>
</dbReference>
<reference evidence="1" key="2">
    <citation type="submission" date="2019-07" db="EMBL/GenBank/DDBJ databases">
        <authorList>
            <person name="Yang Y."/>
            <person name="Bocs S."/>
            <person name="Baudouin L."/>
        </authorList>
    </citation>
    <scope>NUCLEOTIDE SEQUENCE</scope>
    <source>
        <tissue evidence="1">Spear leaf of Hainan Tall coconut</tissue>
    </source>
</reference>
<proteinExistence type="predicted"/>
<dbReference type="EMBL" id="CM017885">
    <property type="protein sequence ID" value="KAG1367727.1"/>
    <property type="molecule type" value="Genomic_DNA"/>
</dbReference>
<keyword evidence="2" id="KW-1185">Reference proteome</keyword>
<evidence type="ECO:0000313" key="2">
    <source>
        <dbReference type="Proteomes" id="UP000797356"/>
    </source>
</evidence>
<organism evidence="1 2">
    <name type="scientific">Cocos nucifera</name>
    <name type="common">Coconut palm</name>
    <dbReference type="NCBI Taxonomy" id="13894"/>
    <lineage>
        <taxon>Eukaryota</taxon>
        <taxon>Viridiplantae</taxon>
        <taxon>Streptophyta</taxon>
        <taxon>Embryophyta</taxon>
        <taxon>Tracheophyta</taxon>
        <taxon>Spermatophyta</taxon>
        <taxon>Magnoliopsida</taxon>
        <taxon>Liliopsida</taxon>
        <taxon>Arecaceae</taxon>
        <taxon>Arecoideae</taxon>
        <taxon>Cocoseae</taxon>
        <taxon>Attaleinae</taxon>
        <taxon>Cocos</taxon>
    </lineage>
</organism>
<dbReference type="Proteomes" id="UP000797356">
    <property type="component" value="Chromosome 14"/>
</dbReference>
<sequence>MEPLRQELTIDSFSYNWLRNIKPSIDSLDDGLRFSLDFQDAGSFIEMDPKLISMRWTADSIDFDFTLPSSQSPVLAHADHIFSNGLLLPLDHLINPPINGLAAYSSMNAGLIRSLSIDSSKSNRFGSRYLYTVPSSPISLNSSSLFSPVQVAPTSSCLSSGGSNSKLHFLGGCTKSSKKFFQRYLSFLMPLYKKFKGLKSIGRVASSTRSCMETTKSFECRHGRRTFDMGTENVIDDAILHCKNSIR</sequence>
<dbReference type="PANTHER" id="PTHR34576:SF2">
    <property type="entry name" value="MEMBRANE-ASSOCIATED KINASE REGULATOR 6-RELATED"/>
    <property type="match status" value="1"/>
</dbReference>
<dbReference type="OrthoDB" id="1913205at2759"/>
<evidence type="ECO:0000313" key="1">
    <source>
        <dbReference type="EMBL" id="KAG1367727.1"/>
    </source>
</evidence>
<comment type="caution">
    <text evidence="1">The sequence shown here is derived from an EMBL/GenBank/DDBJ whole genome shotgun (WGS) entry which is preliminary data.</text>
</comment>
<dbReference type="GO" id="GO:0016301">
    <property type="term" value="F:kinase activity"/>
    <property type="evidence" value="ECO:0007669"/>
    <property type="project" value="UniProtKB-KW"/>
</dbReference>
<protein>
    <submittedName>
        <fullName evidence="1">Putative membrane-associated kinase regulator 6</fullName>
    </submittedName>
</protein>
<keyword evidence="1" id="KW-0418">Kinase</keyword>
<gene>
    <name evidence="1" type="ORF">COCNU_14G001950</name>
</gene>
<dbReference type="InterPro" id="IPR044699">
    <property type="entry name" value="MAKR6"/>
</dbReference>
<accession>A0A8K0IU35</accession>
<keyword evidence="1" id="KW-0808">Transferase</keyword>
<dbReference type="AlphaFoldDB" id="A0A8K0IU35"/>
<reference evidence="1" key="1">
    <citation type="journal article" date="2017" name="Gigascience">
        <title>The genome draft of coconut (Cocos nucifera).</title>
        <authorList>
            <person name="Xiao Y."/>
            <person name="Xu P."/>
            <person name="Fan H."/>
            <person name="Baudouin L."/>
            <person name="Xia W."/>
            <person name="Bocs S."/>
            <person name="Xu J."/>
            <person name="Li Q."/>
            <person name="Guo A."/>
            <person name="Zhou L."/>
            <person name="Li J."/>
            <person name="Wu Y."/>
            <person name="Ma Z."/>
            <person name="Armero A."/>
            <person name="Issali A.E."/>
            <person name="Liu N."/>
            <person name="Peng M."/>
            <person name="Yang Y."/>
        </authorList>
    </citation>
    <scope>NUCLEOTIDE SEQUENCE</scope>
    <source>
        <tissue evidence="1">Spear leaf of Hainan Tall coconut</tissue>
    </source>
</reference>